<keyword evidence="3" id="KW-1185">Reference proteome</keyword>
<protein>
    <recommendedName>
        <fullName evidence="4">DUF4307 domain-containing protein</fullName>
    </recommendedName>
</protein>
<keyword evidence="1" id="KW-1133">Transmembrane helix</keyword>
<accession>A0A1H9DUR1</accession>
<dbReference type="STRING" id="402600.SAMN05216188_102286"/>
<feature type="transmembrane region" description="Helical" evidence="1">
    <location>
        <begin position="22"/>
        <end position="43"/>
    </location>
</feature>
<dbReference type="InterPro" id="IPR025443">
    <property type="entry name" value="DUF4307"/>
</dbReference>
<keyword evidence="1" id="KW-0812">Transmembrane</keyword>
<evidence type="ECO:0000256" key="1">
    <source>
        <dbReference type="SAM" id="Phobius"/>
    </source>
</evidence>
<evidence type="ECO:0008006" key="4">
    <source>
        <dbReference type="Google" id="ProtNLM"/>
    </source>
</evidence>
<dbReference type="Pfam" id="PF14155">
    <property type="entry name" value="DUF4307"/>
    <property type="match status" value="1"/>
</dbReference>
<proteinExistence type="predicted"/>
<gene>
    <name evidence="2" type="ORF">SAMN05216188_102286</name>
</gene>
<sequence>MSQRALPEGRYSSAARKPLGRWVRWVLLAVAVAVGAVIAFVGYRNLGTKPIEAKQTAFTILGDDRVEVSFEVSRDQPERAAVCVIRARSKDGDEAGRREVLVPPGNSVVVETTVLRTSKPPVTGEVFGCSYQVPPYLSTS</sequence>
<organism evidence="2 3">
    <name type="scientific">Lentzea xinjiangensis</name>
    <dbReference type="NCBI Taxonomy" id="402600"/>
    <lineage>
        <taxon>Bacteria</taxon>
        <taxon>Bacillati</taxon>
        <taxon>Actinomycetota</taxon>
        <taxon>Actinomycetes</taxon>
        <taxon>Pseudonocardiales</taxon>
        <taxon>Pseudonocardiaceae</taxon>
        <taxon>Lentzea</taxon>
    </lineage>
</organism>
<dbReference type="RefSeq" id="WP_245777606.1">
    <property type="nucleotide sequence ID" value="NZ_FOFR01000002.1"/>
</dbReference>
<evidence type="ECO:0000313" key="3">
    <source>
        <dbReference type="Proteomes" id="UP000199352"/>
    </source>
</evidence>
<dbReference type="AlphaFoldDB" id="A0A1H9DUR1"/>
<keyword evidence="1" id="KW-0472">Membrane</keyword>
<name>A0A1H9DUR1_9PSEU</name>
<reference evidence="3" key="1">
    <citation type="submission" date="2016-10" db="EMBL/GenBank/DDBJ databases">
        <authorList>
            <person name="Varghese N."/>
            <person name="Submissions S."/>
        </authorList>
    </citation>
    <scope>NUCLEOTIDE SEQUENCE [LARGE SCALE GENOMIC DNA]</scope>
    <source>
        <strain evidence="3">CGMCC 4.3525</strain>
    </source>
</reference>
<dbReference type="Proteomes" id="UP000199352">
    <property type="component" value="Unassembled WGS sequence"/>
</dbReference>
<dbReference type="EMBL" id="FOFR01000002">
    <property type="protein sequence ID" value="SEQ17151.1"/>
    <property type="molecule type" value="Genomic_DNA"/>
</dbReference>
<evidence type="ECO:0000313" key="2">
    <source>
        <dbReference type="EMBL" id="SEQ17151.1"/>
    </source>
</evidence>